<proteinExistence type="predicted"/>
<name>A0ABS7DRR3_9FIRM</name>
<organism evidence="2 3">
    <name type="scientific">Caproiciproducens faecalis</name>
    <dbReference type="NCBI Taxonomy" id="2820301"/>
    <lineage>
        <taxon>Bacteria</taxon>
        <taxon>Bacillati</taxon>
        <taxon>Bacillota</taxon>
        <taxon>Clostridia</taxon>
        <taxon>Eubacteriales</taxon>
        <taxon>Acutalibacteraceae</taxon>
        <taxon>Caproiciproducens</taxon>
    </lineage>
</organism>
<gene>
    <name evidence="2" type="primary">ytfJ</name>
    <name evidence="2" type="ORF">J5W02_14345</name>
</gene>
<dbReference type="EMBL" id="JAGFNZ010000007">
    <property type="protein sequence ID" value="MBW7573990.1"/>
    <property type="molecule type" value="Genomic_DNA"/>
</dbReference>
<dbReference type="RefSeq" id="WP_219966399.1">
    <property type="nucleotide sequence ID" value="NZ_JAGFNZ010000007.1"/>
</dbReference>
<evidence type="ECO:0000256" key="1">
    <source>
        <dbReference type="SAM" id="MobiDB-lite"/>
    </source>
</evidence>
<evidence type="ECO:0000313" key="3">
    <source>
        <dbReference type="Proteomes" id="UP000719942"/>
    </source>
</evidence>
<feature type="region of interest" description="Disordered" evidence="1">
    <location>
        <begin position="122"/>
        <end position="154"/>
    </location>
</feature>
<protein>
    <submittedName>
        <fullName evidence="2">GerW family sporulation protein</fullName>
    </submittedName>
</protein>
<dbReference type="InterPro" id="IPR014229">
    <property type="entry name" value="Spore_YtfJ"/>
</dbReference>
<accession>A0ABS7DRR3</accession>
<comment type="caution">
    <text evidence="2">The sequence shown here is derived from an EMBL/GenBank/DDBJ whole genome shotgun (WGS) entry which is preliminary data.</text>
</comment>
<reference evidence="2 3" key="1">
    <citation type="submission" date="2021-03" db="EMBL/GenBank/DDBJ databases">
        <title>Caproiciproducens sp. nov. isolated from feces of cow.</title>
        <authorList>
            <person name="Choi J.-Y."/>
        </authorList>
    </citation>
    <scope>NUCLEOTIDE SEQUENCE [LARGE SCALE GENOMIC DNA]</scope>
    <source>
        <strain evidence="2 3">AGMB10547</strain>
    </source>
</reference>
<keyword evidence="3" id="KW-1185">Reference proteome</keyword>
<dbReference type="PIRSF" id="PIRSF021377">
    <property type="entry name" value="YtfJ"/>
    <property type="match status" value="1"/>
</dbReference>
<dbReference type="NCBIfam" id="TIGR02874">
    <property type="entry name" value="spore_ytfJ"/>
    <property type="match status" value="1"/>
</dbReference>
<sequence length="154" mass="16400">MSDHPIEGMMNTTLEKIKQMVDINSIVGDPITAPDGSIIIPISKISYGFASGGSDFPSKVQTEKNFFGGGTGAGVSINPVAFITICNGSVKMLQIDPYNNTADRVIGMFPDVVDKISGLFNKKGDGKRSTKNGENKSGEDVSQSKDVKLEDPQI</sequence>
<dbReference type="PANTHER" id="PTHR39162">
    <property type="entry name" value="GLL3345 PROTEIN"/>
    <property type="match status" value="1"/>
</dbReference>
<dbReference type="PANTHER" id="PTHR39162:SF1">
    <property type="entry name" value="SPORULATION PROTEIN YTFJ"/>
    <property type="match status" value="1"/>
</dbReference>
<evidence type="ECO:0000313" key="2">
    <source>
        <dbReference type="EMBL" id="MBW7573990.1"/>
    </source>
</evidence>
<dbReference type="Pfam" id="PF09579">
    <property type="entry name" value="Spore_YtfJ"/>
    <property type="match status" value="1"/>
</dbReference>
<dbReference type="Proteomes" id="UP000719942">
    <property type="component" value="Unassembled WGS sequence"/>
</dbReference>